<reference evidence="2" key="1">
    <citation type="submission" date="2021-02" db="EMBL/GenBank/DDBJ databases">
        <authorList>
            <person name="Bekaert M."/>
        </authorList>
    </citation>
    <scope>NUCLEOTIDE SEQUENCE</scope>
    <source>
        <strain evidence="2">IoA-00</strain>
    </source>
</reference>
<feature type="compositionally biased region" description="Basic and acidic residues" evidence="1">
    <location>
        <begin position="971"/>
        <end position="991"/>
    </location>
</feature>
<protein>
    <submittedName>
        <fullName evidence="2">(salmon louse) hypothetical protein</fullName>
    </submittedName>
</protein>
<gene>
    <name evidence="2" type="ORF">LSAA_9838</name>
</gene>
<feature type="region of interest" description="Disordered" evidence="1">
    <location>
        <begin position="971"/>
        <end position="998"/>
    </location>
</feature>
<feature type="region of interest" description="Disordered" evidence="1">
    <location>
        <begin position="842"/>
        <end position="862"/>
    </location>
</feature>
<accession>A0A7R8CVS2</accession>
<proteinExistence type="predicted"/>
<feature type="compositionally biased region" description="Polar residues" evidence="1">
    <location>
        <begin position="905"/>
        <end position="916"/>
    </location>
</feature>
<feature type="region of interest" description="Disordered" evidence="1">
    <location>
        <begin position="905"/>
        <end position="927"/>
    </location>
</feature>
<feature type="region of interest" description="Disordered" evidence="1">
    <location>
        <begin position="270"/>
        <end position="291"/>
    </location>
</feature>
<organism evidence="2 3">
    <name type="scientific">Lepeophtheirus salmonis</name>
    <name type="common">Salmon louse</name>
    <name type="synonym">Caligus salmonis</name>
    <dbReference type="NCBI Taxonomy" id="72036"/>
    <lineage>
        <taxon>Eukaryota</taxon>
        <taxon>Metazoa</taxon>
        <taxon>Ecdysozoa</taxon>
        <taxon>Arthropoda</taxon>
        <taxon>Crustacea</taxon>
        <taxon>Multicrustacea</taxon>
        <taxon>Hexanauplia</taxon>
        <taxon>Copepoda</taxon>
        <taxon>Siphonostomatoida</taxon>
        <taxon>Caligidae</taxon>
        <taxon>Lepeophtheirus</taxon>
    </lineage>
</organism>
<dbReference type="AlphaFoldDB" id="A0A7R8CVS2"/>
<feature type="region of interest" description="Disordered" evidence="1">
    <location>
        <begin position="1018"/>
        <end position="1052"/>
    </location>
</feature>
<dbReference type="OrthoDB" id="10680160at2759"/>
<evidence type="ECO:0000313" key="2">
    <source>
        <dbReference type="EMBL" id="CAF2947398.1"/>
    </source>
</evidence>
<dbReference type="EMBL" id="HG994584">
    <property type="protein sequence ID" value="CAF2947398.1"/>
    <property type="molecule type" value="Genomic_DNA"/>
</dbReference>
<evidence type="ECO:0000313" key="3">
    <source>
        <dbReference type="Proteomes" id="UP000675881"/>
    </source>
</evidence>
<feature type="compositionally biased region" description="Low complexity" evidence="1">
    <location>
        <begin position="1018"/>
        <end position="1047"/>
    </location>
</feature>
<name>A0A7R8CVS2_LEPSM</name>
<dbReference type="Proteomes" id="UP000675881">
    <property type="component" value="Chromosome 5"/>
</dbReference>
<evidence type="ECO:0000256" key="1">
    <source>
        <dbReference type="SAM" id="MobiDB-lite"/>
    </source>
</evidence>
<keyword evidence="3" id="KW-1185">Reference proteome</keyword>
<sequence length="1128" mass="125578">MASESHKAIFLLSAYRVVYLGDGPIQSLNVSREELEWAAVLLIKFEQETRLVNEIKILKDNCFEFAKLKIVPGSPLRNLRVFYDKKSEVIKLQSRLHVSSAIAFDTTNHIIIPKGTLADRLELTIWKCPLGKTLDEEYSISPNMPQYGRNLNTINTPSDKVMENYPCSDMWITRKRILNSFWSICQNEYFQELSIPSKCIKQSTLQENLQQGDVALFKPDILEKNQQSSDTVIIRSTRQLALLESLQFPVEMDNKSKDLGNLNADNGCVGSESVQDSDKGETNDTDPGKGAITATSKTVLIPPQRLEDAEEYWMLLFKRHPFLLILVYGQLIRESHTAFQMEGVWSSSILENVNTIRGLSTRVLSRDIQRFLANDTLYLTQKLLEANKELGSMELESYLDIYKKNKEECTNSNSESFEIPELGRLEESLAKMGCFVNDKLKPIFKNVDRVYTLSFDDGYALGMTACTTEFEDQPFLLLIKRVSEMLESLGFNLHSRDNDGSFFENNKDFVKHMTELQMSSIVSKLDCYEIIANREKNTQDKFALTFTDEINENEILNSEDDLLPIEQLLSDESNFEINKSTEDILTQFSDEINNQKHSISNLTAHDLLATTTITSKDISPLTSTQQPGLEKDSSSVHLTLSTTSPSAYTNTFTTAYATPDSTMTSTIKSTIYSMLKNNIVTTLKQPTSTAPVKSTVVTTVSTTSSKSPTWDTSRTLGTTTIAPSTWKSTITTTSESATIAQSKWKSTITTTSEPMTIAQSTWKSTITTTSESATISQSTWKSTITTSEPITIAQNTWKSTNTTTSEPTTIKAALATTKIPTSRLTTITQTTLTTPLITTSTLDQSREPTLSQGTPAKPSEPAAITTPDAWITFKSTPTTLTASHTSSPQLSLAQLMYNKTPPSKDINTGAPSSSKVTKAPPTPIKNSQENIYSSKVLQLCTGSSLKRLIKKKSGFVRICRKVILNAILRNDRNGPNKDLDISKMQNERDKSSLSSTASSITEAVINGDSDGRIQRVTLSSSTSTTSTKSTTTYIAPTTTSKTQTTAAPSPPQDKQQYVQMKYCFDKNNRQIAQLLRILKQCGKEDDEKEECCIQAKIKIDSLALKDSKSKLAGLRKILLQLIKDKGFE</sequence>